<feature type="transmembrane region" description="Helical" evidence="8">
    <location>
        <begin position="328"/>
        <end position="349"/>
    </location>
</feature>
<dbReference type="SUPFAM" id="SSF55874">
    <property type="entry name" value="ATPase domain of HSP90 chaperone/DNA topoisomerase II/histidine kinase"/>
    <property type="match status" value="1"/>
</dbReference>
<dbReference type="PANTHER" id="PTHR24421:SF10">
    <property type="entry name" value="NITRATE_NITRITE SENSOR PROTEIN NARQ"/>
    <property type="match status" value="1"/>
</dbReference>
<keyword evidence="3" id="KW-0808">Transferase</keyword>
<dbReference type="InterPro" id="IPR050482">
    <property type="entry name" value="Sensor_HK_TwoCompSys"/>
</dbReference>
<dbReference type="EMBL" id="BORT01000005">
    <property type="protein sequence ID" value="GIO46889.1"/>
    <property type="molecule type" value="Genomic_DNA"/>
</dbReference>
<dbReference type="InterPro" id="IPR005467">
    <property type="entry name" value="His_kinase_dom"/>
</dbReference>
<dbReference type="GO" id="GO:0005524">
    <property type="term" value="F:ATP binding"/>
    <property type="evidence" value="ECO:0007669"/>
    <property type="project" value="UniProtKB-KW"/>
</dbReference>
<keyword evidence="8" id="KW-0472">Membrane</keyword>
<dbReference type="Pfam" id="PF02518">
    <property type="entry name" value="HATPase_c"/>
    <property type="match status" value="1"/>
</dbReference>
<dbReference type="InterPro" id="IPR036890">
    <property type="entry name" value="HATPase_C_sf"/>
</dbReference>
<evidence type="ECO:0000256" key="7">
    <source>
        <dbReference type="ARBA" id="ARBA00023012"/>
    </source>
</evidence>
<keyword evidence="8" id="KW-0812">Transmembrane</keyword>
<feature type="transmembrane region" description="Helical" evidence="8">
    <location>
        <begin position="148"/>
        <end position="165"/>
    </location>
</feature>
<dbReference type="Proteomes" id="UP000682811">
    <property type="component" value="Unassembled WGS sequence"/>
</dbReference>
<feature type="transmembrane region" description="Helical" evidence="8">
    <location>
        <begin position="266"/>
        <end position="283"/>
    </location>
</feature>
<dbReference type="PANTHER" id="PTHR24421">
    <property type="entry name" value="NITRATE/NITRITE SENSOR PROTEIN NARX-RELATED"/>
    <property type="match status" value="1"/>
</dbReference>
<protein>
    <recommendedName>
        <fullName evidence="2">histidine kinase</fullName>
        <ecNumber evidence="2">2.7.13.3</ecNumber>
    </recommendedName>
</protein>
<proteinExistence type="predicted"/>
<accession>A0A919YAL7</accession>
<evidence type="ECO:0000256" key="2">
    <source>
        <dbReference type="ARBA" id="ARBA00012438"/>
    </source>
</evidence>
<feature type="transmembrane region" description="Helical" evidence="8">
    <location>
        <begin position="115"/>
        <end position="136"/>
    </location>
</feature>
<evidence type="ECO:0000259" key="9">
    <source>
        <dbReference type="PROSITE" id="PS50109"/>
    </source>
</evidence>
<evidence type="ECO:0000256" key="4">
    <source>
        <dbReference type="ARBA" id="ARBA00022741"/>
    </source>
</evidence>
<feature type="transmembrane region" description="Helical" evidence="8">
    <location>
        <begin position="206"/>
        <end position="223"/>
    </location>
</feature>
<evidence type="ECO:0000256" key="6">
    <source>
        <dbReference type="ARBA" id="ARBA00022840"/>
    </source>
</evidence>
<feature type="transmembrane region" description="Helical" evidence="8">
    <location>
        <begin position="235"/>
        <end position="254"/>
    </location>
</feature>
<dbReference type="GO" id="GO:0000160">
    <property type="term" value="P:phosphorelay signal transduction system"/>
    <property type="evidence" value="ECO:0007669"/>
    <property type="project" value="UniProtKB-KW"/>
</dbReference>
<keyword evidence="7" id="KW-0902">Two-component regulatory system</keyword>
<evidence type="ECO:0000313" key="11">
    <source>
        <dbReference type="Proteomes" id="UP000682811"/>
    </source>
</evidence>
<evidence type="ECO:0000256" key="3">
    <source>
        <dbReference type="ARBA" id="ARBA00022679"/>
    </source>
</evidence>
<keyword evidence="4" id="KW-0547">Nucleotide-binding</keyword>
<dbReference type="AlphaFoldDB" id="A0A919YAL7"/>
<dbReference type="RefSeq" id="WP_212977838.1">
    <property type="nucleotide sequence ID" value="NZ_AP025343.1"/>
</dbReference>
<keyword evidence="8" id="KW-1133">Transmembrane helix</keyword>
<organism evidence="10 11">
    <name type="scientific">Paenibacillus azoreducens</name>
    <dbReference type="NCBI Taxonomy" id="116718"/>
    <lineage>
        <taxon>Bacteria</taxon>
        <taxon>Bacillati</taxon>
        <taxon>Bacillota</taxon>
        <taxon>Bacilli</taxon>
        <taxon>Bacillales</taxon>
        <taxon>Paenibacillaceae</taxon>
        <taxon>Paenibacillus</taxon>
    </lineage>
</organism>
<feature type="transmembrane region" description="Helical" evidence="8">
    <location>
        <begin position="355"/>
        <end position="375"/>
    </location>
</feature>
<feature type="transmembrane region" description="Helical" evidence="8">
    <location>
        <begin position="171"/>
        <end position="194"/>
    </location>
</feature>
<keyword evidence="5" id="KW-0418">Kinase</keyword>
<reference evidence="10 11" key="1">
    <citation type="submission" date="2021-03" db="EMBL/GenBank/DDBJ databases">
        <title>Antimicrobial resistance genes in bacteria isolated from Japanese honey, and their potential for conferring macrolide and lincosamide resistance in the American foulbrood pathogen Paenibacillus larvae.</title>
        <authorList>
            <person name="Okamoto M."/>
            <person name="Kumagai M."/>
            <person name="Kanamori H."/>
            <person name="Takamatsu D."/>
        </authorList>
    </citation>
    <scope>NUCLEOTIDE SEQUENCE [LARGE SCALE GENOMIC DNA]</scope>
    <source>
        <strain evidence="10 11">J34TS1</strain>
    </source>
</reference>
<evidence type="ECO:0000313" key="10">
    <source>
        <dbReference type="EMBL" id="GIO46889.1"/>
    </source>
</evidence>
<dbReference type="EC" id="2.7.13.3" evidence="2"/>
<dbReference type="PROSITE" id="PS50109">
    <property type="entry name" value="HIS_KIN"/>
    <property type="match status" value="1"/>
</dbReference>
<dbReference type="CDD" id="cd16917">
    <property type="entry name" value="HATPase_UhpB-NarQ-NarX-like"/>
    <property type="match status" value="1"/>
</dbReference>
<name>A0A919YAL7_9BACL</name>
<keyword evidence="6" id="KW-0067">ATP-binding</keyword>
<feature type="transmembrane region" description="Helical" evidence="8">
    <location>
        <begin position="295"/>
        <end position="316"/>
    </location>
</feature>
<gene>
    <name evidence="10" type="ORF">J34TS1_16540</name>
</gene>
<dbReference type="InterPro" id="IPR003594">
    <property type="entry name" value="HATPase_dom"/>
</dbReference>
<keyword evidence="11" id="KW-1185">Reference proteome</keyword>
<sequence>MPKIARKYNWAVYSSVLLFLLVAGYIHAVTLKNPYTGLMFHEDGDTWVVASIDPAGKAREWDIHIGDRLLTVEGQKPEVMKLGNRAYLKRLGALQFEREGLGRFELRSDPGMPEVYKSLFAACAGLALLVIGLAAYRNKPESYMVRRFYALNVFMAATLLSVYSTETVLTGLILPVIASCLPYLLFAFFVAFVFRTVPGWIGLVMAAYRVSAALFAVYALLVFSLGDIPGWTRGALHTALIGTLLAIFAIAIVYWRAMDRAEKNQLLIFVTALTFGLMPYLFLYALPDLLWGEYIALPDMTLAGLIVFPASILSLWARQKLLDIRFYLPRLVIHGLFGGLATILIAALIRASASPVTLTLCGAFVILTLLHRLGLDSFKRQREKRGNRLDRQRLEMSIRLAEHRNSRDLLRMPAELIHSVTDIEGLCFVWNRGSEAIMYGTGQFTEMQELTNFRQIAPTIFAQVMDLVQPDGKVIGYLGLGSKKNNTSFTPEELDLIDKVRLETVRLLMGAALLDELRGARSELPKETSEFRLLEAQQAERVRMSYYLHDHVLQNLIFLARDLEELHDTERSDRQLTAVWLKCLYDTQRDIRMLCDDLYPHIIDQAGLDAALLWLARTVKENGGLAIEVDNKLPVTLPSLYKMALFRIVRELANNTVKHAKAQKLEIRLWEIDDAFCGKISDDGIGFDPVNVSSSTDSKGFGLVTISSQVAQFGGGIEIESGAQRGTIVRIRLPKQGGEANYGSTNQGAAAG</sequence>
<comment type="catalytic activity">
    <reaction evidence="1">
        <text>ATP + protein L-histidine = ADP + protein N-phospho-L-histidine.</text>
        <dbReference type="EC" id="2.7.13.3"/>
    </reaction>
</comment>
<evidence type="ECO:0000256" key="8">
    <source>
        <dbReference type="SAM" id="Phobius"/>
    </source>
</evidence>
<dbReference type="SMART" id="SM00387">
    <property type="entry name" value="HATPase_c"/>
    <property type="match status" value="1"/>
</dbReference>
<evidence type="ECO:0000256" key="1">
    <source>
        <dbReference type="ARBA" id="ARBA00000085"/>
    </source>
</evidence>
<dbReference type="GO" id="GO:0004673">
    <property type="term" value="F:protein histidine kinase activity"/>
    <property type="evidence" value="ECO:0007669"/>
    <property type="project" value="UniProtKB-EC"/>
</dbReference>
<dbReference type="Gene3D" id="3.30.565.10">
    <property type="entry name" value="Histidine kinase-like ATPase, C-terminal domain"/>
    <property type="match status" value="1"/>
</dbReference>
<feature type="domain" description="Histidine kinase" evidence="9">
    <location>
        <begin position="645"/>
        <end position="737"/>
    </location>
</feature>
<evidence type="ECO:0000256" key="5">
    <source>
        <dbReference type="ARBA" id="ARBA00022777"/>
    </source>
</evidence>
<comment type="caution">
    <text evidence="10">The sequence shown here is derived from an EMBL/GenBank/DDBJ whole genome shotgun (WGS) entry which is preliminary data.</text>
</comment>